<dbReference type="Gene3D" id="3.20.20.370">
    <property type="entry name" value="Glycoside hydrolase/deacetylase"/>
    <property type="match status" value="1"/>
</dbReference>
<keyword evidence="3" id="KW-1185">Reference proteome</keyword>
<feature type="domain" description="NodB homology" evidence="1">
    <location>
        <begin position="31"/>
        <end position="301"/>
    </location>
</feature>
<gene>
    <name evidence="2" type="ORF">OHC33_000909</name>
</gene>
<name>A0AAN8EWK0_9EURO</name>
<dbReference type="InterPro" id="IPR002509">
    <property type="entry name" value="NODB_dom"/>
</dbReference>
<dbReference type="CDD" id="cd10938">
    <property type="entry name" value="CE4_HpPgdA_like"/>
    <property type="match status" value="1"/>
</dbReference>
<dbReference type="EMBL" id="JAKLMC020000002">
    <property type="protein sequence ID" value="KAK5957720.1"/>
    <property type="molecule type" value="Genomic_DNA"/>
</dbReference>
<dbReference type="GO" id="GO:0016810">
    <property type="term" value="F:hydrolase activity, acting on carbon-nitrogen (but not peptide) bonds"/>
    <property type="evidence" value="ECO:0007669"/>
    <property type="project" value="InterPro"/>
</dbReference>
<dbReference type="GO" id="GO:0005975">
    <property type="term" value="P:carbohydrate metabolic process"/>
    <property type="evidence" value="ECO:0007669"/>
    <property type="project" value="InterPro"/>
</dbReference>
<accession>A0AAN8EWK0</accession>
<protein>
    <recommendedName>
        <fullName evidence="1">NodB homology domain-containing protein</fullName>
    </recommendedName>
</protein>
<dbReference type="InterPro" id="IPR037950">
    <property type="entry name" value="PgdA-like"/>
</dbReference>
<dbReference type="PROSITE" id="PS51677">
    <property type="entry name" value="NODB"/>
    <property type="match status" value="1"/>
</dbReference>
<dbReference type="SUPFAM" id="SSF88713">
    <property type="entry name" value="Glycoside hydrolase/deacetylase"/>
    <property type="match status" value="1"/>
</dbReference>
<dbReference type="Proteomes" id="UP001316803">
    <property type="component" value="Unassembled WGS sequence"/>
</dbReference>
<comment type="caution">
    <text evidence="2">The sequence shown here is derived from an EMBL/GenBank/DDBJ whole genome shotgun (WGS) entry which is preliminary data.</text>
</comment>
<evidence type="ECO:0000313" key="2">
    <source>
        <dbReference type="EMBL" id="KAK5957720.1"/>
    </source>
</evidence>
<dbReference type="PANTHER" id="PTHR47561:SF1">
    <property type="entry name" value="POLYSACCHARIDE DEACETYLASE FAMILY PROTEIN (AFU_ORTHOLOGUE AFUA_6G05030)"/>
    <property type="match status" value="1"/>
</dbReference>
<evidence type="ECO:0000259" key="1">
    <source>
        <dbReference type="PROSITE" id="PS51677"/>
    </source>
</evidence>
<dbReference type="InterPro" id="IPR011330">
    <property type="entry name" value="Glyco_hydro/deAcase_b/a-brl"/>
</dbReference>
<dbReference type="PANTHER" id="PTHR47561">
    <property type="entry name" value="POLYSACCHARIDE DEACETYLASE FAMILY PROTEIN (AFU_ORTHOLOGUE AFUA_6G05030)"/>
    <property type="match status" value="1"/>
</dbReference>
<organism evidence="2 3">
    <name type="scientific">Knufia fluminis</name>
    <dbReference type="NCBI Taxonomy" id="191047"/>
    <lineage>
        <taxon>Eukaryota</taxon>
        <taxon>Fungi</taxon>
        <taxon>Dikarya</taxon>
        <taxon>Ascomycota</taxon>
        <taxon>Pezizomycotina</taxon>
        <taxon>Eurotiomycetes</taxon>
        <taxon>Chaetothyriomycetidae</taxon>
        <taxon>Chaetothyriales</taxon>
        <taxon>Trichomeriaceae</taxon>
        <taxon>Knufia</taxon>
    </lineage>
</organism>
<evidence type="ECO:0000313" key="3">
    <source>
        <dbReference type="Proteomes" id="UP001316803"/>
    </source>
</evidence>
<proteinExistence type="predicted"/>
<dbReference type="Pfam" id="PF01522">
    <property type="entry name" value="Polysacc_deac_1"/>
    <property type="match status" value="1"/>
</dbReference>
<sequence length="301" mass="34379">MAPKRVLVGYGIDVDAVSNHINTTVGGKPNLTNISRGVFGATRGVERLLALFSKKNIKCSWYVPGHTLETFPKDMAKIRDAGHEIGLHGYTHEFPSDLTHDQLEATLVKTIDILTEFCGTKPKGFTAPAWKNSPDQIALLEKHGILYDHSFMHDDFQPYYAPHADDVVVLTDYKNDPSTWMVPMQHSKISTSVVEIPANWTLDDWPPFQWDGGRPNAHGYVDPYSVERQWKDMFSWCYENYDTFVFPMSIHPQVSGRPHILMMHERLIDWINGHEGVEWCTFADMAEEFREGRLERVEVAS</sequence>
<dbReference type="AlphaFoldDB" id="A0AAN8EWK0"/>
<reference evidence="2 3" key="1">
    <citation type="submission" date="2022-12" db="EMBL/GenBank/DDBJ databases">
        <title>Genomic features and morphological characterization of a novel Knufia sp. strain isolated from spacecraft assembly facility.</title>
        <authorList>
            <person name="Teixeira M."/>
            <person name="Chander A.M."/>
            <person name="Stajich J.E."/>
            <person name="Venkateswaran K."/>
        </authorList>
    </citation>
    <scope>NUCLEOTIDE SEQUENCE [LARGE SCALE GENOMIC DNA]</scope>
    <source>
        <strain evidence="2 3">FJI-L2-BK-P2</strain>
    </source>
</reference>